<evidence type="ECO:0000313" key="2">
    <source>
        <dbReference type="EMBL" id="ACZ08285.1"/>
    </source>
</evidence>
<keyword evidence="1" id="KW-0175">Coiled coil</keyword>
<dbReference type="EMBL" id="CP001739">
    <property type="protein sequence ID" value="ACZ08285.1"/>
    <property type="molecule type" value="Genomic_DNA"/>
</dbReference>
<dbReference type="Proteomes" id="UP000000845">
    <property type="component" value="Chromosome"/>
</dbReference>
<organism evidence="2 3">
    <name type="scientific">Sebaldella termitidis (strain ATCC 33386 / NCTC 11300)</name>
    <dbReference type="NCBI Taxonomy" id="526218"/>
    <lineage>
        <taxon>Bacteria</taxon>
        <taxon>Fusobacteriati</taxon>
        <taxon>Fusobacteriota</taxon>
        <taxon>Fusobacteriia</taxon>
        <taxon>Fusobacteriales</taxon>
        <taxon>Leptotrichiaceae</taxon>
        <taxon>Sebaldella</taxon>
    </lineage>
</organism>
<dbReference type="eggNOG" id="ENOG502ZSCP">
    <property type="taxonomic scope" value="Bacteria"/>
</dbReference>
<dbReference type="STRING" id="526218.Sterm_1423"/>
<proteinExistence type="predicted"/>
<keyword evidence="3" id="KW-1185">Reference proteome</keyword>
<dbReference type="RefSeq" id="WP_012860881.1">
    <property type="nucleotide sequence ID" value="NC_013517.1"/>
</dbReference>
<dbReference type="KEGG" id="str:Sterm_1423"/>
<reference evidence="2 3" key="2">
    <citation type="journal article" date="2010" name="Stand. Genomic Sci.">
        <title>Complete genome sequence of Sebaldella termitidis type strain (NCTC 11300).</title>
        <authorList>
            <person name="Harmon-Smith M."/>
            <person name="Celia L."/>
            <person name="Chertkov O."/>
            <person name="Lapidus A."/>
            <person name="Copeland A."/>
            <person name="Glavina Del Rio T."/>
            <person name="Nolan M."/>
            <person name="Lucas S."/>
            <person name="Tice H."/>
            <person name="Cheng J.F."/>
            <person name="Han C."/>
            <person name="Detter J.C."/>
            <person name="Bruce D."/>
            <person name="Goodwin L."/>
            <person name="Pitluck S."/>
            <person name="Pati A."/>
            <person name="Liolios K."/>
            <person name="Ivanova N."/>
            <person name="Mavromatis K."/>
            <person name="Mikhailova N."/>
            <person name="Chen A."/>
            <person name="Palaniappan K."/>
            <person name="Land M."/>
            <person name="Hauser L."/>
            <person name="Chang Y.J."/>
            <person name="Jeffries C.D."/>
            <person name="Brettin T."/>
            <person name="Goker M."/>
            <person name="Beck B."/>
            <person name="Bristow J."/>
            <person name="Eisen J.A."/>
            <person name="Markowitz V."/>
            <person name="Hugenholtz P."/>
            <person name="Kyrpides N.C."/>
            <person name="Klenk H.P."/>
            <person name="Chen F."/>
        </authorList>
    </citation>
    <scope>NUCLEOTIDE SEQUENCE [LARGE SCALE GENOMIC DNA]</scope>
    <source>
        <strain evidence="3">ATCC 33386 / NCTC 11300</strain>
    </source>
</reference>
<reference evidence="3" key="1">
    <citation type="submission" date="2009-09" db="EMBL/GenBank/DDBJ databases">
        <title>The complete chromosome of Sebaldella termitidis ATCC 33386.</title>
        <authorList>
            <consortium name="US DOE Joint Genome Institute (JGI-PGF)"/>
            <person name="Lucas S."/>
            <person name="Copeland A."/>
            <person name="Lapidus A."/>
            <person name="Glavina del Rio T."/>
            <person name="Dalin E."/>
            <person name="Tice H."/>
            <person name="Bruce D."/>
            <person name="Goodwin L."/>
            <person name="Pitluck S."/>
            <person name="Kyrpides N."/>
            <person name="Mavromatis K."/>
            <person name="Ivanova N."/>
            <person name="Mikhailova N."/>
            <person name="Sims D."/>
            <person name="Meincke L."/>
            <person name="Brettin T."/>
            <person name="Detter J.C."/>
            <person name="Han C."/>
            <person name="Larimer F."/>
            <person name="Land M."/>
            <person name="Hauser L."/>
            <person name="Markowitz V."/>
            <person name="Cheng J.F."/>
            <person name="Hugenholtz P."/>
            <person name="Woyke T."/>
            <person name="Wu D."/>
            <person name="Eisen J.A."/>
        </authorList>
    </citation>
    <scope>NUCLEOTIDE SEQUENCE [LARGE SCALE GENOMIC DNA]</scope>
    <source>
        <strain evidence="3">ATCC 33386 / NCTC 11300</strain>
    </source>
</reference>
<sequence length="175" mass="20864">MAKSNKELIKEVIEELGKMNVLKVELLNPYQKMEKLLYMYTGLKLSIDRKKNQLEDLEKNGIIPLIMGISERVDGGIIDHKSEVEKQEDRKEKLKNEIDYFEKTMELIENTLETVKQDKYYRIIELKYFNKKNLNEIAEEFQVDISTIKRNKNRLINEIVHIFITEKELKKLTEI</sequence>
<evidence type="ECO:0008006" key="4">
    <source>
        <dbReference type="Google" id="ProtNLM"/>
    </source>
</evidence>
<evidence type="ECO:0000256" key="1">
    <source>
        <dbReference type="SAM" id="Coils"/>
    </source>
</evidence>
<dbReference type="SUPFAM" id="SSF88659">
    <property type="entry name" value="Sigma3 and sigma4 domains of RNA polymerase sigma factors"/>
    <property type="match status" value="1"/>
</dbReference>
<gene>
    <name evidence="2" type="ordered locus">Sterm_1423</name>
</gene>
<dbReference type="AlphaFoldDB" id="D1AHQ1"/>
<protein>
    <recommendedName>
        <fullName evidence="4">RNA polymerase sigma-70 region 4 domain-containing protein</fullName>
    </recommendedName>
</protein>
<feature type="coiled-coil region" evidence="1">
    <location>
        <begin position="40"/>
        <end position="158"/>
    </location>
</feature>
<dbReference type="InterPro" id="IPR013324">
    <property type="entry name" value="RNA_pol_sigma_r3/r4-like"/>
</dbReference>
<evidence type="ECO:0000313" key="3">
    <source>
        <dbReference type="Proteomes" id="UP000000845"/>
    </source>
</evidence>
<dbReference type="HOGENOM" id="CLU_125863_1_0_0"/>
<accession>D1AHQ1</accession>
<name>D1AHQ1_SEBTE</name>